<dbReference type="Proteomes" id="UP000005777">
    <property type="component" value="Unassembled WGS sequence"/>
</dbReference>
<dbReference type="PRINTS" id="PR00034">
    <property type="entry name" value="HTHCRP"/>
</dbReference>
<protein>
    <recommendedName>
        <fullName evidence="1">HTH crp-type domain-containing protein</fullName>
    </recommendedName>
</protein>
<dbReference type="SUPFAM" id="SSF46785">
    <property type="entry name" value="Winged helix' DNA-binding domain"/>
    <property type="match status" value="1"/>
</dbReference>
<organism evidence="2 3">
    <name type="scientific">Scardovia inopinata F0304</name>
    <dbReference type="NCBI Taxonomy" id="641146"/>
    <lineage>
        <taxon>Bacteria</taxon>
        <taxon>Bacillati</taxon>
        <taxon>Actinomycetota</taxon>
        <taxon>Actinomycetes</taxon>
        <taxon>Bifidobacteriales</taxon>
        <taxon>Bifidobacteriaceae</taxon>
        <taxon>Scardovia</taxon>
    </lineage>
</organism>
<feature type="domain" description="HTH crp-type" evidence="1">
    <location>
        <begin position="1"/>
        <end position="69"/>
    </location>
</feature>
<dbReference type="HOGENOM" id="CLU_2773539_0_0_11"/>
<name>W5IH47_SCAIO</name>
<evidence type="ECO:0000313" key="2">
    <source>
        <dbReference type="EMBL" id="EFG26325.1"/>
    </source>
</evidence>
<dbReference type="GO" id="GO:0006355">
    <property type="term" value="P:regulation of DNA-templated transcription"/>
    <property type="evidence" value="ECO:0007669"/>
    <property type="project" value="InterPro"/>
</dbReference>
<dbReference type="AlphaFoldDB" id="W5IH47"/>
<dbReference type="InterPro" id="IPR012318">
    <property type="entry name" value="HTH_CRP"/>
</dbReference>
<gene>
    <name evidence="2" type="ORF">HMPREF9020_01410</name>
</gene>
<reference evidence="2 3" key="1">
    <citation type="submission" date="2012-01" db="EMBL/GenBank/DDBJ databases">
        <title>The Genome Sequence of Scardovia inopinata F0304.</title>
        <authorList>
            <consortium name="The Broad Institute Genome Sequencing Platform"/>
            <person name="Ward D."/>
            <person name="Earl A."/>
            <person name="Feldgarden M."/>
            <person name="Gevers D."/>
            <person name="Young S."/>
            <person name="Zeng Q."/>
            <person name="Koehrsen M."/>
            <person name="Alvarado L."/>
            <person name="Berlin A.M."/>
            <person name="Borenstein D."/>
            <person name="Chapman S.B."/>
            <person name="Chen Z."/>
            <person name="Engels R."/>
            <person name="Freedman E."/>
            <person name="Gellesch M."/>
            <person name="Goldberg J."/>
            <person name="Griggs A."/>
            <person name="Gujja S."/>
            <person name="Heilman E.R."/>
            <person name="Heiman D.I."/>
            <person name="Hepburn T.A."/>
            <person name="Howarth C."/>
            <person name="Jen D."/>
            <person name="Larson L."/>
            <person name="Mehta T."/>
            <person name="Park D."/>
            <person name="Pearson M."/>
            <person name="Richards J."/>
            <person name="Roberts A."/>
            <person name="Saif S."/>
            <person name="Shea T.D."/>
            <person name="Shenoy N."/>
            <person name="Sisk P."/>
            <person name="Stolte C."/>
            <person name="Sykes S.N."/>
            <person name="Walk T."/>
            <person name="White J."/>
            <person name="Yandava C."/>
            <person name="Izard J."/>
            <person name="Baranova O.V."/>
            <person name="Blanton J.M."/>
            <person name="Tanner A.C."/>
            <person name="Dewhirst F."/>
            <person name="Haas B."/>
            <person name="Nusbaum C."/>
            <person name="Birren B."/>
        </authorList>
    </citation>
    <scope>NUCLEOTIDE SEQUENCE [LARGE SCALE GENOMIC DNA]</scope>
    <source>
        <strain evidence="2 3">F0304</strain>
    </source>
</reference>
<dbReference type="InterPro" id="IPR036390">
    <property type="entry name" value="WH_DNA-bd_sf"/>
</dbReference>
<dbReference type="PROSITE" id="PS51063">
    <property type="entry name" value="HTH_CRP_2"/>
    <property type="match status" value="1"/>
</dbReference>
<comment type="caution">
    <text evidence="2">The sequence shown here is derived from an EMBL/GenBank/DDBJ whole genome shotgun (WGS) entry which is preliminary data.</text>
</comment>
<dbReference type="InterPro" id="IPR036388">
    <property type="entry name" value="WH-like_DNA-bd_sf"/>
</dbReference>
<dbReference type="EMBL" id="ADCX01000013">
    <property type="protein sequence ID" value="EFG26325.1"/>
    <property type="molecule type" value="Genomic_DNA"/>
</dbReference>
<evidence type="ECO:0000313" key="3">
    <source>
        <dbReference type="Proteomes" id="UP000005777"/>
    </source>
</evidence>
<keyword evidence="3" id="KW-1185">Reference proteome</keyword>
<proteinExistence type="predicted"/>
<sequence>MPKVEDRLTAFFTDLANKNQSSRVHLPISLSELASYLGTSPETLSRQMTLAAQEGRIIKLGRGNYQVKR</sequence>
<accession>W5IH47</accession>
<dbReference type="GO" id="GO:0003677">
    <property type="term" value="F:DNA binding"/>
    <property type="evidence" value="ECO:0007669"/>
    <property type="project" value="InterPro"/>
</dbReference>
<dbReference type="SMART" id="SM00419">
    <property type="entry name" value="HTH_CRP"/>
    <property type="match status" value="1"/>
</dbReference>
<dbReference type="eggNOG" id="COG0664">
    <property type="taxonomic scope" value="Bacteria"/>
</dbReference>
<dbReference type="RefSeq" id="WP_006293800.1">
    <property type="nucleotide sequence ID" value="NZ_GG770226.1"/>
</dbReference>
<evidence type="ECO:0000259" key="1">
    <source>
        <dbReference type="PROSITE" id="PS51063"/>
    </source>
</evidence>
<dbReference type="Gene3D" id="1.10.10.10">
    <property type="entry name" value="Winged helix-like DNA-binding domain superfamily/Winged helix DNA-binding domain"/>
    <property type="match status" value="1"/>
</dbReference>
<dbReference type="Pfam" id="PF13545">
    <property type="entry name" value="HTH_Crp_2"/>
    <property type="match status" value="1"/>
</dbReference>